<accession>A0ABT4E8F8</accession>
<dbReference type="Pfam" id="PF03069">
    <property type="entry name" value="FmdA_AmdA"/>
    <property type="match status" value="2"/>
</dbReference>
<sequence length="311" mass="33311">MVFAVSNEQFFYSFSKDNSQALRVPSNFRVVIHTFDCFKDQIQSEQATFQSIDWNQINPASGAIYVEGAMPGDILKVHINEIELGKQGVMAVGPGLGVMGHRIDAFQIKIIPIENGKALFNDKLHIPLTPMIGVIGVAPAGEPISCGTPGAHGGNMDTKLITTGATLYLPVFHEGALFGLGDLHAAMGDGEVGVSGIEVSARVTVTLEVIKGTSIPYPFVQNKEGIASIVSKPTLDEAARKAVEVMIDALLPHMELSLGELTMLCSAIGQSQISQIVDPLMTARFFMPNSALDAYHVKLFEQSTIAGRDEG</sequence>
<evidence type="ECO:0000313" key="2">
    <source>
        <dbReference type="Proteomes" id="UP001527090"/>
    </source>
</evidence>
<comment type="caution">
    <text evidence="1">The sequence shown here is derived from an EMBL/GenBank/DDBJ whole genome shotgun (WGS) entry which is preliminary data.</text>
</comment>
<protein>
    <submittedName>
        <fullName evidence="1">Acetamidase/formamidase family protein</fullName>
    </submittedName>
</protein>
<gene>
    <name evidence="1" type="ORF">M5X04_11860</name>
</gene>
<dbReference type="Proteomes" id="UP001527090">
    <property type="component" value="Unassembled WGS sequence"/>
</dbReference>
<name>A0ABT4E8F8_PAEAL</name>
<dbReference type="SUPFAM" id="SSF141130">
    <property type="entry name" value="Acetamidase/Formamidase-like"/>
    <property type="match status" value="1"/>
</dbReference>
<organism evidence="1 2">
    <name type="scientific">Paenibacillus alvei</name>
    <name type="common">Bacillus alvei</name>
    <dbReference type="NCBI Taxonomy" id="44250"/>
    <lineage>
        <taxon>Bacteria</taxon>
        <taxon>Bacillati</taxon>
        <taxon>Bacillota</taxon>
        <taxon>Bacilli</taxon>
        <taxon>Bacillales</taxon>
        <taxon>Paenibacillaceae</taxon>
        <taxon>Paenibacillus</taxon>
    </lineage>
</organism>
<dbReference type="EMBL" id="JAMDLY010000011">
    <property type="protein sequence ID" value="MCY9530026.1"/>
    <property type="molecule type" value="Genomic_DNA"/>
</dbReference>
<evidence type="ECO:0000313" key="1">
    <source>
        <dbReference type="EMBL" id="MCY9530026.1"/>
    </source>
</evidence>
<reference evidence="1 2" key="1">
    <citation type="submission" date="2022-05" db="EMBL/GenBank/DDBJ databases">
        <title>Genome Sequencing of Bee-Associated Microbes.</title>
        <authorList>
            <person name="Dunlap C."/>
        </authorList>
    </citation>
    <scope>NUCLEOTIDE SEQUENCE [LARGE SCALE GENOMIC DNA]</scope>
    <source>
        <strain evidence="1 2">NRRL NRS-750</strain>
    </source>
</reference>
<proteinExistence type="predicted"/>
<dbReference type="Gene3D" id="2.60.120.580">
    <property type="entry name" value="Acetamidase/Formamidase-like domains"/>
    <property type="match status" value="1"/>
</dbReference>
<keyword evidence="2" id="KW-1185">Reference proteome</keyword>
<dbReference type="Gene3D" id="3.10.28.20">
    <property type="entry name" value="Acetamidase/Formamidase-like domains"/>
    <property type="match status" value="1"/>
</dbReference>
<dbReference type="InterPro" id="IPR004304">
    <property type="entry name" value="FmdA_AmdA"/>
</dbReference>
<dbReference type="PANTHER" id="PTHR31891">
    <property type="entry name" value="FORMAMIDASE C869.04-RELATED"/>
    <property type="match status" value="1"/>
</dbReference>
<dbReference type="Gene3D" id="2.40.10.120">
    <property type="match status" value="1"/>
</dbReference>
<dbReference type="PANTHER" id="PTHR31891:SF1">
    <property type="entry name" value="FORMAMIDASE C869.04-RELATED"/>
    <property type="match status" value="1"/>
</dbReference>